<evidence type="ECO:0000256" key="1">
    <source>
        <dbReference type="SAM" id="Coils"/>
    </source>
</evidence>
<reference evidence="3 4" key="1">
    <citation type="submission" date="2024-01" db="EMBL/GenBank/DDBJ databases">
        <authorList>
            <person name="Alioto T."/>
            <person name="Alioto T."/>
            <person name="Gomez Garrido J."/>
        </authorList>
    </citation>
    <scope>NUCLEOTIDE SEQUENCE [LARGE SCALE GENOMIC DNA]</scope>
</reference>
<evidence type="ECO:0000313" key="3">
    <source>
        <dbReference type="EMBL" id="CAK6971068.1"/>
    </source>
</evidence>
<feature type="region of interest" description="Disordered" evidence="2">
    <location>
        <begin position="1"/>
        <end position="46"/>
    </location>
</feature>
<dbReference type="EMBL" id="CAWUFR010000170">
    <property type="protein sequence ID" value="CAK6971068.1"/>
    <property type="molecule type" value="Genomic_DNA"/>
</dbReference>
<gene>
    <name evidence="3" type="ORF">FSCOSCO3_A017914</name>
</gene>
<evidence type="ECO:0000313" key="4">
    <source>
        <dbReference type="Proteomes" id="UP001314229"/>
    </source>
</evidence>
<feature type="coiled-coil region" evidence="1">
    <location>
        <begin position="238"/>
        <end position="357"/>
    </location>
</feature>
<feature type="compositionally biased region" description="Basic and acidic residues" evidence="2">
    <location>
        <begin position="1"/>
        <end position="10"/>
    </location>
</feature>
<organism evidence="3 4">
    <name type="scientific">Scomber scombrus</name>
    <name type="common">Atlantic mackerel</name>
    <name type="synonym">Scomber vernalis</name>
    <dbReference type="NCBI Taxonomy" id="13677"/>
    <lineage>
        <taxon>Eukaryota</taxon>
        <taxon>Metazoa</taxon>
        <taxon>Chordata</taxon>
        <taxon>Craniata</taxon>
        <taxon>Vertebrata</taxon>
        <taxon>Euteleostomi</taxon>
        <taxon>Actinopterygii</taxon>
        <taxon>Neopterygii</taxon>
        <taxon>Teleostei</taxon>
        <taxon>Neoteleostei</taxon>
        <taxon>Acanthomorphata</taxon>
        <taxon>Pelagiaria</taxon>
        <taxon>Scombriformes</taxon>
        <taxon>Scombridae</taxon>
        <taxon>Scomber</taxon>
    </lineage>
</organism>
<sequence>MQGHLGRPDPRYAPAQHNTMQGYVGGPNPTYMQAQHNTMQGYVGGPNPTYMQAQHNTMQGQVGQPKPTYMPAQHNAMQGYVGQPKPTYMQAQHNAMQGHVGHPNPTSMPTQQNMMQGQVGKPNKYIEAMQKARQENWVPRGPQNPWHLNRFRPQENDEQPDPLRKISSLKTQLQDCQAREKMTQEKYVAAEKKVSDLDKQVSDLRSENSNAAAKAQSHIEEIGEHLHWAASRETKIFLEQIQKLKDQLSEANIKVQQQDKSAAVTQRTMKDLQDRVDQDDSMDKSLKAEVHKLKVELSKAQKACLLSKFTKNSAACKEPQAKSQQESKNSEELQHKLDEAKKTLEDTAAEHMEMQTALRCELKELTAKVCADETLRAHSHAKALELEVQLETAKLRTEQLKQETGNEKVKAALTQAEQENSTLQRTLQEREQEWAQRQVTLETRLVELESGIQEAKLHTQQLELEAKENQKVEAELKKAEEENAILQKTLLQKEEEWTQREAILESRLVDLESRMVAFFEQKLKKRKRNWLVRLFT</sequence>
<keyword evidence="1" id="KW-0175">Coiled coil</keyword>
<protein>
    <submittedName>
        <fullName evidence="3">Synaptonemal complex protein 1-like</fullName>
    </submittedName>
</protein>
<keyword evidence="4" id="KW-1185">Reference proteome</keyword>
<feature type="coiled-coil region" evidence="1">
    <location>
        <begin position="383"/>
        <end position="496"/>
    </location>
</feature>
<feature type="coiled-coil region" evidence="1">
    <location>
        <begin position="187"/>
        <end position="214"/>
    </location>
</feature>
<comment type="caution">
    <text evidence="3">The sequence shown here is derived from an EMBL/GenBank/DDBJ whole genome shotgun (WGS) entry which is preliminary data.</text>
</comment>
<evidence type="ECO:0000256" key="2">
    <source>
        <dbReference type="SAM" id="MobiDB-lite"/>
    </source>
</evidence>
<accession>A0AAV1PHH2</accession>
<dbReference type="Proteomes" id="UP001314229">
    <property type="component" value="Unassembled WGS sequence"/>
</dbReference>
<name>A0AAV1PHH2_SCOSC</name>
<feature type="compositionally biased region" description="Polar residues" evidence="2">
    <location>
        <begin position="30"/>
        <end position="40"/>
    </location>
</feature>
<dbReference type="AlphaFoldDB" id="A0AAV1PHH2"/>
<proteinExistence type="predicted"/>